<dbReference type="InterPro" id="IPR046348">
    <property type="entry name" value="SIS_dom_sf"/>
</dbReference>
<dbReference type="Gene3D" id="3.40.50.10490">
    <property type="entry name" value="Glucose-6-phosphate isomerase like protein, domain 1"/>
    <property type="match status" value="1"/>
</dbReference>
<organism evidence="2 3">
    <name type="scientific">Mesoplasma chauliocola</name>
    <dbReference type="NCBI Taxonomy" id="216427"/>
    <lineage>
        <taxon>Bacteria</taxon>
        <taxon>Bacillati</taxon>
        <taxon>Mycoplasmatota</taxon>
        <taxon>Mollicutes</taxon>
        <taxon>Entomoplasmatales</taxon>
        <taxon>Entomoplasmataceae</taxon>
        <taxon>Mesoplasma</taxon>
    </lineage>
</organism>
<dbReference type="PROSITE" id="PS51071">
    <property type="entry name" value="HTH_RPIR"/>
    <property type="match status" value="1"/>
</dbReference>
<dbReference type="InterPro" id="IPR036388">
    <property type="entry name" value="WH-like_DNA-bd_sf"/>
</dbReference>
<evidence type="ECO:0000313" key="3">
    <source>
        <dbReference type="Proteomes" id="UP000232229"/>
    </source>
</evidence>
<dbReference type="Pfam" id="PF01418">
    <property type="entry name" value="HTH_6"/>
    <property type="match status" value="1"/>
</dbReference>
<sequence length="260" mass="29608">MRSFLAKLSTIEENNLTSRELIIVDYIKSNSKQIVEENIKIDELAKRAKTGFSAIYNLLKKMNIDGYRDFMICLANDVEHAELNIAKNDENVANGYINLIKQNYTLIKKANLVKSINLVESSPRIVICYWEAVLRGPAMDLSNFFYNQGLNVTLLDSDWDSINNRIKNTQTNDLYIFLTKYGTSTHLAKVIQSIKKNKGKSIFISGKVPSKEVEASASLVHTLIVDGVEINDENVSISKSLPFHYFNDLLIYHYLNSEKK</sequence>
<reference evidence="2 3" key="1">
    <citation type="submission" date="2017-08" db="EMBL/GenBank/DDBJ databases">
        <title>Complete Genome Sequence of Mesoplasma chauliocola.</title>
        <authorList>
            <person name="Knight T.F.Jr."/>
            <person name="Citino T."/>
        </authorList>
    </citation>
    <scope>NUCLEOTIDE SEQUENCE [LARGE SCALE GENOMIC DNA]</scope>
    <source>
        <strain evidence="2 3">CHPA-2</strain>
    </source>
</reference>
<gene>
    <name evidence="2" type="ORF">CK556_02745</name>
</gene>
<evidence type="ECO:0000313" key="2">
    <source>
        <dbReference type="EMBL" id="ASZ09257.1"/>
    </source>
</evidence>
<dbReference type="PANTHER" id="PTHR30514:SF10">
    <property type="entry name" value="MURR_RPIR FAMILY TRANSCRIPTIONAL REGULATOR"/>
    <property type="match status" value="1"/>
</dbReference>
<dbReference type="Proteomes" id="UP000232229">
    <property type="component" value="Chromosome"/>
</dbReference>
<dbReference type="GO" id="GO:0003677">
    <property type="term" value="F:DNA binding"/>
    <property type="evidence" value="ECO:0007669"/>
    <property type="project" value="InterPro"/>
</dbReference>
<dbReference type="EMBL" id="CP023173">
    <property type="protein sequence ID" value="ASZ09257.1"/>
    <property type="molecule type" value="Genomic_DNA"/>
</dbReference>
<dbReference type="Gene3D" id="1.10.10.10">
    <property type="entry name" value="Winged helix-like DNA-binding domain superfamily/Winged helix DNA-binding domain"/>
    <property type="match status" value="1"/>
</dbReference>
<dbReference type="GO" id="GO:1901135">
    <property type="term" value="P:carbohydrate derivative metabolic process"/>
    <property type="evidence" value="ECO:0007669"/>
    <property type="project" value="InterPro"/>
</dbReference>
<dbReference type="PANTHER" id="PTHR30514">
    <property type="entry name" value="GLUCOKINASE"/>
    <property type="match status" value="1"/>
</dbReference>
<dbReference type="SUPFAM" id="SSF53697">
    <property type="entry name" value="SIS domain"/>
    <property type="match status" value="1"/>
</dbReference>
<keyword evidence="3" id="KW-1185">Reference proteome</keyword>
<dbReference type="RefSeq" id="WP_027875581.1">
    <property type="nucleotide sequence ID" value="NZ_CP023173.1"/>
</dbReference>
<evidence type="ECO:0000259" key="1">
    <source>
        <dbReference type="PROSITE" id="PS51071"/>
    </source>
</evidence>
<dbReference type="KEGG" id="mchc:CK556_02745"/>
<accession>A0A249SNR2</accession>
<feature type="domain" description="HTH rpiR-type" evidence="1">
    <location>
        <begin position="3"/>
        <end position="81"/>
    </location>
</feature>
<dbReference type="GO" id="GO:0097367">
    <property type="term" value="F:carbohydrate derivative binding"/>
    <property type="evidence" value="ECO:0007669"/>
    <property type="project" value="InterPro"/>
</dbReference>
<name>A0A249SNR2_9MOLU</name>
<protein>
    <submittedName>
        <fullName evidence="2">MurR/RpiR family transcriptional regulator</fullName>
    </submittedName>
</protein>
<proteinExistence type="predicted"/>
<dbReference type="InterPro" id="IPR047640">
    <property type="entry name" value="RpiR-like"/>
</dbReference>
<dbReference type="STRING" id="1336232.GCA_000518825_01240"/>
<dbReference type="InterPro" id="IPR009057">
    <property type="entry name" value="Homeodomain-like_sf"/>
</dbReference>
<dbReference type="SUPFAM" id="SSF46689">
    <property type="entry name" value="Homeodomain-like"/>
    <property type="match status" value="1"/>
</dbReference>
<dbReference type="AlphaFoldDB" id="A0A249SNR2"/>
<dbReference type="InterPro" id="IPR000281">
    <property type="entry name" value="HTH_RpiR"/>
</dbReference>
<dbReference type="GO" id="GO:0003700">
    <property type="term" value="F:DNA-binding transcription factor activity"/>
    <property type="evidence" value="ECO:0007669"/>
    <property type="project" value="InterPro"/>
</dbReference>